<dbReference type="EMBL" id="ATGI01000022">
    <property type="protein sequence ID" value="EPF73919.1"/>
    <property type="molecule type" value="Genomic_DNA"/>
</dbReference>
<dbReference type="Gene3D" id="1.10.10.10">
    <property type="entry name" value="Winged helix-like DNA-binding domain superfamily/Winged helix DNA-binding domain"/>
    <property type="match status" value="1"/>
</dbReference>
<dbReference type="PANTHER" id="PTHR30537">
    <property type="entry name" value="HTH-TYPE TRANSCRIPTIONAL REGULATOR"/>
    <property type="match status" value="1"/>
</dbReference>
<dbReference type="HOGENOM" id="CLU_039613_16_2_6"/>
<dbReference type="PATRIC" id="fig|421052.3.peg.1755"/>
<gene>
    <name evidence="6" type="ORF">F945_01798</name>
</gene>
<evidence type="ECO:0000256" key="4">
    <source>
        <dbReference type="ARBA" id="ARBA00023163"/>
    </source>
</evidence>
<dbReference type="InterPro" id="IPR036390">
    <property type="entry name" value="WH_DNA-bd_sf"/>
</dbReference>
<dbReference type="RefSeq" id="WP_016656205.1">
    <property type="nucleotide sequence ID" value="NZ_KE340353.1"/>
</dbReference>
<dbReference type="InterPro" id="IPR058163">
    <property type="entry name" value="LysR-type_TF_proteobact-type"/>
</dbReference>
<comment type="similarity">
    <text evidence="1">Belongs to the LysR transcriptional regulatory family.</text>
</comment>
<evidence type="ECO:0000256" key="3">
    <source>
        <dbReference type="ARBA" id="ARBA00023125"/>
    </source>
</evidence>
<dbReference type="PANTHER" id="PTHR30537:SF71">
    <property type="entry name" value="TRANSCRIPTIONAL REGULATORY PROTEIN"/>
    <property type="match status" value="1"/>
</dbReference>
<dbReference type="SUPFAM" id="SSF46785">
    <property type="entry name" value="Winged helix' DNA-binding domain"/>
    <property type="match status" value="1"/>
</dbReference>
<keyword evidence="7" id="KW-1185">Reference proteome</keyword>
<dbReference type="FunFam" id="1.10.10.10:FF:000001">
    <property type="entry name" value="LysR family transcriptional regulator"/>
    <property type="match status" value="1"/>
</dbReference>
<keyword evidence="2" id="KW-0805">Transcription regulation</keyword>
<dbReference type="AlphaFoldDB" id="S3NHU2"/>
<evidence type="ECO:0000259" key="5">
    <source>
        <dbReference type="PROSITE" id="PS50931"/>
    </source>
</evidence>
<keyword evidence="3" id="KW-0238">DNA-binding</keyword>
<sequence length="308" mass="35113">MNEKNIVDNYRQLMAFIWAYEHGSFSAAARANDLTPSAISKLISRLENRLGVRLIQRGARQLTLTEEGVAYLNSARNVVAAMNEADSLSEAFPNRVSGVLKIRTMPTFAQHQILPWLPEFLEKYPSLSVDFELNAVYQDDFDRGVDIAIYGGILPSSSRIATRIGESEWITCASPKYLEKYGIPLHPQALLQHRCFHFNFSSSWNNWDFMENNESVIVPVKPIASFSQGTFLRDLALRGEGVVRLADYHIGEDIKQGRLTPILGNFRSGITEPQYIIYANRKLQSPRIKCFIEFLQQKIRNKPWQIDV</sequence>
<evidence type="ECO:0000313" key="6">
    <source>
        <dbReference type="EMBL" id="EPF73919.1"/>
    </source>
</evidence>
<dbReference type="Pfam" id="PF00126">
    <property type="entry name" value="HTH_1"/>
    <property type="match status" value="1"/>
</dbReference>
<protein>
    <recommendedName>
        <fullName evidence="5">HTH lysR-type domain-containing protein</fullName>
    </recommendedName>
</protein>
<feature type="domain" description="HTH lysR-type" evidence="5">
    <location>
        <begin position="8"/>
        <end position="65"/>
    </location>
</feature>
<keyword evidence="4" id="KW-0804">Transcription</keyword>
<dbReference type="SUPFAM" id="SSF53850">
    <property type="entry name" value="Periplasmic binding protein-like II"/>
    <property type="match status" value="1"/>
</dbReference>
<dbReference type="Proteomes" id="UP000014568">
    <property type="component" value="Unassembled WGS sequence"/>
</dbReference>
<dbReference type="InterPro" id="IPR000847">
    <property type="entry name" value="LysR_HTH_N"/>
</dbReference>
<dbReference type="GO" id="GO:0003700">
    <property type="term" value="F:DNA-binding transcription factor activity"/>
    <property type="evidence" value="ECO:0007669"/>
    <property type="project" value="InterPro"/>
</dbReference>
<comment type="caution">
    <text evidence="6">The sequence shown here is derived from an EMBL/GenBank/DDBJ whole genome shotgun (WGS) entry which is preliminary data.</text>
</comment>
<accession>S3NHU2</accession>
<dbReference type="InterPro" id="IPR005119">
    <property type="entry name" value="LysR_subst-bd"/>
</dbReference>
<dbReference type="GO" id="GO:0006351">
    <property type="term" value="P:DNA-templated transcription"/>
    <property type="evidence" value="ECO:0007669"/>
    <property type="project" value="TreeGrafter"/>
</dbReference>
<organism evidence="6 7">
    <name type="scientific">Acinetobacter rudis CIP 110305</name>
    <dbReference type="NCBI Taxonomy" id="421052"/>
    <lineage>
        <taxon>Bacteria</taxon>
        <taxon>Pseudomonadati</taxon>
        <taxon>Pseudomonadota</taxon>
        <taxon>Gammaproteobacteria</taxon>
        <taxon>Moraxellales</taxon>
        <taxon>Moraxellaceae</taxon>
        <taxon>Acinetobacter</taxon>
    </lineage>
</organism>
<dbReference type="GO" id="GO:0043565">
    <property type="term" value="F:sequence-specific DNA binding"/>
    <property type="evidence" value="ECO:0007669"/>
    <property type="project" value="TreeGrafter"/>
</dbReference>
<evidence type="ECO:0000256" key="2">
    <source>
        <dbReference type="ARBA" id="ARBA00023015"/>
    </source>
</evidence>
<dbReference type="Gene3D" id="3.40.190.290">
    <property type="match status" value="1"/>
</dbReference>
<dbReference type="PROSITE" id="PS50931">
    <property type="entry name" value="HTH_LYSR"/>
    <property type="match status" value="1"/>
</dbReference>
<dbReference type="CDD" id="cd08422">
    <property type="entry name" value="PBP2_CrgA_like"/>
    <property type="match status" value="1"/>
</dbReference>
<proteinExistence type="inferred from homology"/>
<name>S3NHU2_9GAMM</name>
<dbReference type="STRING" id="632955.GCA_000829675_02581"/>
<evidence type="ECO:0000313" key="7">
    <source>
        <dbReference type="Proteomes" id="UP000014568"/>
    </source>
</evidence>
<evidence type="ECO:0000256" key="1">
    <source>
        <dbReference type="ARBA" id="ARBA00009437"/>
    </source>
</evidence>
<dbReference type="Pfam" id="PF03466">
    <property type="entry name" value="LysR_substrate"/>
    <property type="match status" value="1"/>
</dbReference>
<reference evidence="6 7" key="1">
    <citation type="submission" date="2013-06" db="EMBL/GenBank/DDBJ databases">
        <title>The Genome Sequence of Acinetobacter rudis CIP 110305.</title>
        <authorList>
            <consortium name="The Broad Institute Genome Sequencing Platform"/>
            <consortium name="The Broad Institute Genome Sequencing Center for Infectious Disease"/>
            <person name="Cerqueira G."/>
            <person name="Feldgarden M."/>
            <person name="Courvalin P."/>
            <person name="Perichon B."/>
            <person name="Grillot-Courvalin C."/>
            <person name="Clermont D."/>
            <person name="Rocha E."/>
            <person name="Yoon E.-J."/>
            <person name="Nemec A."/>
            <person name="Young S.K."/>
            <person name="Zeng Q."/>
            <person name="Gargeya S."/>
            <person name="Fitzgerald M."/>
            <person name="Abouelleil A."/>
            <person name="Alvarado L."/>
            <person name="Berlin A.M."/>
            <person name="Chapman S.B."/>
            <person name="Dewar J."/>
            <person name="Goldberg J."/>
            <person name="Griggs A."/>
            <person name="Gujja S."/>
            <person name="Hansen M."/>
            <person name="Howarth C."/>
            <person name="Imamovic A."/>
            <person name="Larimer J."/>
            <person name="McCowan C."/>
            <person name="Murphy C."/>
            <person name="Pearson M."/>
            <person name="Priest M."/>
            <person name="Roberts A."/>
            <person name="Saif S."/>
            <person name="Shea T."/>
            <person name="Sykes S."/>
            <person name="Wortman J."/>
            <person name="Nusbaum C."/>
            <person name="Birren B."/>
        </authorList>
    </citation>
    <scope>NUCLEOTIDE SEQUENCE [LARGE SCALE GENOMIC DNA]</scope>
    <source>
        <strain evidence="6 7">CIP 110305</strain>
    </source>
</reference>
<dbReference type="InterPro" id="IPR036388">
    <property type="entry name" value="WH-like_DNA-bd_sf"/>
</dbReference>
<dbReference type="eggNOG" id="COG0583">
    <property type="taxonomic scope" value="Bacteria"/>
</dbReference>